<reference evidence="1 2" key="1">
    <citation type="journal article" date="2020" name="Phytopathology">
        <title>Genome Sequence Resources of Colletotrichum truncatum, C. plurivorum, C. musicola, and C. sojae: Four Species Pathogenic to Soybean (Glycine max).</title>
        <authorList>
            <person name="Rogerio F."/>
            <person name="Boufleur T.R."/>
            <person name="Ciampi-Guillardi M."/>
            <person name="Sukno S.A."/>
            <person name="Thon M.R."/>
            <person name="Massola Junior N.S."/>
            <person name="Baroncelli R."/>
        </authorList>
    </citation>
    <scope>NUCLEOTIDE SEQUENCE [LARGE SCALE GENOMIC DNA]</scope>
    <source>
        <strain evidence="1 2">LFN0009</strain>
    </source>
</reference>
<organism evidence="1 2">
    <name type="scientific">Colletotrichum sojae</name>
    <dbReference type="NCBI Taxonomy" id="2175907"/>
    <lineage>
        <taxon>Eukaryota</taxon>
        <taxon>Fungi</taxon>
        <taxon>Dikarya</taxon>
        <taxon>Ascomycota</taxon>
        <taxon>Pezizomycotina</taxon>
        <taxon>Sordariomycetes</taxon>
        <taxon>Hypocreomycetidae</taxon>
        <taxon>Glomerellales</taxon>
        <taxon>Glomerellaceae</taxon>
        <taxon>Colletotrichum</taxon>
        <taxon>Colletotrichum orchidearum species complex</taxon>
    </lineage>
</organism>
<evidence type="ECO:0000313" key="1">
    <source>
        <dbReference type="EMBL" id="KAF6798098.1"/>
    </source>
</evidence>
<dbReference type="AlphaFoldDB" id="A0A8H6IUR8"/>
<proteinExistence type="predicted"/>
<evidence type="ECO:0000313" key="2">
    <source>
        <dbReference type="Proteomes" id="UP000652219"/>
    </source>
</evidence>
<gene>
    <name evidence="1" type="ORF">CSOJ01_12843</name>
</gene>
<name>A0A8H6IUR8_9PEZI</name>
<comment type="caution">
    <text evidence="1">The sequence shown here is derived from an EMBL/GenBank/DDBJ whole genome shotgun (WGS) entry which is preliminary data.</text>
</comment>
<protein>
    <submittedName>
        <fullName evidence="1">Uncharacterized protein</fullName>
    </submittedName>
</protein>
<dbReference type="EMBL" id="WIGN01000345">
    <property type="protein sequence ID" value="KAF6798098.1"/>
    <property type="molecule type" value="Genomic_DNA"/>
</dbReference>
<sequence length="112" mass="12957">MRIRIVRQRNPAATVAAIAVPTDYSVKLRLYSALDACRLDMLREEVEDNRTTPAEHRRHAERRRRSYYDTVAERQSQPDRPGLLMRALAAVVPPSWRSTIVNVTGVWVWLSE</sequence>
<keyword evidence="2" id="KW-1185">Reference proteome</keyword>
<accession>A0A8H6IUR8</accession>
<dbReference type="Proteomes" id="UP000652219">
    <property type="component" value="Unassembled WGS sequence"/>
</dbReference>